<comment type="caution">
    <text evidence="4">The sequence shown here is derived from an EMBL/GenBank/DDBJ whole genome shotgun (WGS) entry which is preliminary data.</text>
</comment>
<dbReference type="Pfam" id="PF09346">
    <property type="entry name" value="SMI1_KNR4"/>
    <property type="match status" value="1"/>
</dbReference>
<name>A0AAE0WKR8_9PEZI</name>
<feature type="compositionally biased region" description="Polar residues" evidence="2">
    <location>
        <begin position="386"/>
        <end position="407"/>
    </location>
</feature>
<dbReference type="InterPro" id="IPR051873">
    <property type="entry name" value="KNR4/SMI1_regulator"/>
</dbReference>
<dbReference type="PIRSF" id="PIRSF017023">
    <property type="entry name" value="KNR4"/>
    <property type="match status" value="1"/>
</dbReference>
<dbReference type="InterPro" id="IPR018958">
    <property type="entry name" value="Knr4/Smi1-like_dom"/>
</dbReference>
<comment type="similarity">
    <text evidence="1">Belongs to the KNR4/SMI1 family.</text>
</comment>
<dbReference type="SUPFAM" id="SSF160631">
    <property type="entry name" value="SMI1/KNR4-like"/>
    <property type="match status" value="1"/>
</dbReference>
<dbReference type="AlphaFoldDB" id="A0AAE0WKR8"/>
<evidence type="ECO:0000259" key="3">
    <source>
        <dbReference type="SMART" id="SM00860"/>
    </source>
</evidence>
<dbReference type="GO" id="GO:0043332">
    <property type="term" value="C:mating projection tip"/>
    <property type="evidence" value="ECO:0007669"/>
    <property type="project" value="TreeGrafter"/>
</dbReference>
<dbReference type="InterPro" id="IPR009203">
    <property type="entry name" value="Knr4/Smi1"/>
</dbReference>
<dbReference type="Gene3D" id="3.40.1580.10">
    <property type="entry name" value="SMI1/KNR4-like"/>
    <property type="match status" value="1"/>
</dbReference>
<reference evidence="4" key="1">
    <citation type="submission" date="2023-07" db="EMBL/GenBank/DDBJ databases">
        <title>Black Yeasts Isolated from many extreme environments.</title>
        <authorList>
            <person name="Coleine C."/>
            <person name="Stajich J.E."/>
            <person name="Selbmann L."/>
        </authorList>
    </citation>
    <scope>NUCLEOTIDE SEQUENCE</scope>
    <source>
        <strain evidence="4">CCFEE 5485</strain>
    </source>
</reference>
<organism evidence="4 5">
    <name type="scientific">Recurvomyces mirabilis</name>
    <dbReference type="NCBI Taxonomy" id="574656"/>
    <lineage>
        <taxon>Eukaryota</taxon>
        <taxon>Fungi</taxon>
        <taxon>Dikarya</taxon>
        <taxon>Ascomycota</taxon>
        <taxon>Pezizomycotina</taxon>
        <taxon>Dothideomycetes</taxon>
        <taxon>Dothideomycetidae</taxon>
        <taxon>Mycosphaerellales</taxon>
        <taxon>Teratosphaeriaceae</taxon>
        <taxon>Recurvomyces</taxon>
    </lineage>
</organism>
<proteinExistence type="inferred from homology"/>
<feature type="compositionally biased region" description="Polar residues" evidence="2">
    <location>
        <begin position="481"/>
        <end position="498"/>
    </location>
</feature>
<dbReference type="RefSeq" id="XP_064690231.1">
    <property type="nucleotide sequence ID" value="XM_064842325.1"/>
</dbReference>
<feature type="domain" description="Knr4/Smi1-like" evidence="3">
    <location>
        <begin position="150"/>
        <end position="330"/>
    </location>
</feature>
<feature type="region of interest" description="Disordered" evidence="2">
    <location>
        <begin position="378"/>
        <end position="554"/>
    </location>
</feature>
<accession>A0AAE0WKR8</accession>
<evidence type="ECO:0000313" key="5">
    <source>
        <dbReference type="Proteomes" id="UP001274830"/>
    </source>
</evidence>
<gene>
    <name evidence="4" type="primary">SMI1</name>
    <name evidence="4" type="ORF">LTR78_006433</name>
</gene>
<dbReference type="PANTHER" id="PTHR47432">
    <property type="entry name" value="CELL WALL ASSEMBLY REGULATOR SMI1"/>
    <property type="match status" value="1"/>
</dbReference>
<dbReference type="Proteomes" id="UP001274830">
    <property type="component" value="Unassembled WGS sequence"/>
</dbReference>
<evidence type="ECO:0000256" key="2">
    <source>
        <dbReference type="SAM" id="MobiDB-lite"/>
    </source>
</evidence>
<evidence type="ECO:0000256" key="1">
    <source>
        <dbReference type="ARBA" id="ARBA00005303"/>
    </source>
</evidence>
<dbReference type="EMBL" id="JAUTXT010000024">
    <property type="protein sequence ID" value="KAK3673529.1"/>
    <property type="molecule type" value="Genomic_DNA"/>
</dbReference>
<evidence type="ECO:0000313" key="4">
    <source>
        <dbReference type="EMBL" id="KAK3673529.1"/>
    </source>
</evidence>
<dbReference type="SMART" id="SM00860">
    <property type="entry name" value="SMI1_KNR4"/>
    <property type="match status" value="1"/>
</dbReference>
<dbReference type="InterPro" id="IPR037883">
    <property type="entry name" value="Knr4/Smi1-like_sf"/>
</dbReference>
<protein>
    <submittedName>
        <fullName evidence="4">Cell wall assembly regulator</fullName>
    </submittedName>
</protein>
<sequence length="554" mass="61141">MAPSLATQWRSFWHTITSNDRHASYDSPYRSGNHVQLPQNRHSPLTSVATSALDSRTDLDQDVEAGHGFVNNNAGAGPSSPAYSPGMRKQLQRQSSGMDAKMESVGAGEIQMQSFNDGLPPPPPVAHSWRRIDRWLEDNYEELFENQGEPATVNDVNELEHELDCTLPQEVRESIQVHDGQERGGMPTGILFGCMLLDCEEIIQEWQNWRTVNEAYFSSAANYEIPQAPIKAFAGSSSSSAVPIAQASSNTNAQWRQDLLDKQDSQPANAVQKAYSHPAWIPLARDWGGNNICVDLAPGPTGRWGQIILMGRDYDCKYVVSRSWSAFLAIVADDMASNKWFIDEDTKELKLREFKQAGVEPAYIDILRWRADQKYGRKKPAKKSLRINSNVAQADQNGFSPYASPTGSDERGRSPNRVSNGKAPATSSPRAHVGSPLARVTEESAPQPLRLDTSAQASNGRKYEKLVSVDTPKSSHPFAANMSSSKPEQLVSVSPISNDEQEKRGSFPLPKSRLSQNVMSSDAPELGEHEPLAGMKEVEEEFSEGDGEMKDVKI</sequence>
<dbReference type="GO" id="GO:0070880">
    <property type="term" value="P:fungal-type cell wall beta-glucan biosynthetic process"/>
    <property type="evidence" value="ECO:0007669"/>
    <property type="project" value="TreeGrafter"/>
</dbReference>
<dbReference type="PANTHER" id="PTHR47432:SF1">
    <property type="entry name" value="CELL WALL ASSEMBLY REGULATOR SMI1"/>
    <property type="match status" value="1"/>
</dbReference>
<feature type="region of interest" description="Disordered" evidence="2">
    <location>
        <begin position="66"/>
        <end position="103"/>
    </location>
</feature>
<keyword evidence="5" id="KW-1185">Reference proteome</keyword>
<dbReference type="GeneID" id="89966881"/>